<dbReference type="Gene3D" id="3.40.1670.10">
    <property type="entry name" value="UbiD C-terminal domain-like"/>
    <property type="match status" value="1"/>
</dbReference>
<proteinExistence type="predicted"/>
<reference evidence="3" key="1">
    <citation type="submission" date="2019-12" db="EMBL/GenBank/DDBJ databases">
        <title>Comparative genomics gives insights into the taxonomy of the Azoarcus-Aromatoleum group and reveals separate origins of nif in the plant-associated Azoarcus and non-plant-associated Aromatoleum sub-groups.</title>
        <authorList>
            <person name="Lafos M."/>
            <person name="Maluk M."/>
            <person name="Batista M."/>
            <person name="Junghare M."/>
            <person name="Carmona M."/>
            <person name="Faoro H."/>
            <person name="Cruz L.M."/>
            <person name="Battistoni F."/>
            <person name="De Souza E."/>
            <person name="Pedrosa F."/>
            <person name="Chen W.-M."/>
            <person name="Poole P.S."/>
            <person name="Dixon R.A."/>
            <person name="James E.K."/>
        </authorList>
    </citation>
    <scope>NUCLEOTIDE SEQUENCE</scope>
    <source>
        <strain evidence="3">U120</strain>
    </source>
</reference>
<name>A0ABX1N6X0_9RHOO</name>
<evidence type="ECO:0000313" key="3">
    <source>
        <dbReference type="EMBL" id="NMF95010.1"/>
    </source>
</evidence>
<dbReference type="SUPFAM" id="SSF50475">
    <property type="entry name" value="FMN-binding split barrel"/>
    <property type="match status" value="1"/>
</dbReference>
<dbReference type="PANTHER" id="PTHR30108:SF17">
    <property type="entry name" value="FERULIC ACID DECARBOXYLASE 1"/>
    <property type="match status" value="1"/>
</dbReference>
<dbReference type="EMBL" id="WTVH01000043">
    <property type="protein sequence ID" value="NMF95010.1"/>
    <property type="molecule type" value="Genomic_DNA"/>
</dbReference>
<accession>A0ABX1N6X0</accession>
<dbReference type="PANTHER" id="PTHR30108">
    <property type="entry name" value="3-OCTAPRENYL-4-HYDROXYBENZOATE CARBOXY-LYASE-RELATED"/>
    <property type="match status" value="1"/>
</dbReference>
<dbReference type="SUPFAM" id="SSF143968">
    <property type="entry name" value="UbiD C-terminal domain-like"/>
    <property type="match status" value="1"/>
</dbReference>
<dbReference type="Proteomes" id="UP000601990">
    <property type="component" value="Unassembled WGS sequence"/>
</dbReference>
<gene>
    <name evidence="3" type="ORF">GO608_16995</name>
</gene>
<feature type="domain" description="3-octaprenyl-4-hydroxybenzoate carboxy-lyase-like Rift-related" evidence="1">
    <location>
        <begin position="136"/>
        <end position="328"/>
    </location>
</feature>
<comment type="caution">
    <text evidence="3">The sequence shown here is derived from an EMBL/GenBank/DDBJ whole genome shotgun (WGS) entry which is preliminary data.</text>
</comment>
<protein>
    <submittedName>
        <fullName evidence="3">UbiD family decarboxylase</fullName>
    </submittedName>
</protein>
<evidence type="ECO:0000313" key="4">
    <source>
        <dbReference type="Proteomes" id="UP000601990"/>
    </source>
</evidence>
<dbReference type="Pfam" id="PF01977">
    <property type="entry name" value="UbiD"/>
    <property type="match status" value="1"/>
</dbReference>
<dbReference type="InterPro" id="IPR049381">
    <property type="entry name" value="UbiD-like_C"/>
</dbReference>
<dbReference type="InterPro" id="IPR002830">
    <property type="entry name" value="UbiD"/>
</dbReference>
<evidence type="ECO:0000259" key="1">
    <source>
        <dbReference type="Pfam" id="PF01977"/>
    </source>
</evidence>
<dbReference type="NCBIfam" id="TIGR00148">
    <property type="entry name" value="UbiD family decarboxylase"/>
    <property type="match status" value="1"/>
</dbReference>
<evidence type="ECO:0000259" key="2">
    <source>
        <dbReference type="Pfam" id="PF20696"/>
    </source>
</evidence>
<keyword evidence="4" id="KW-1185">Reference proteome</keyword>
<sequence>MNDNALNRAVGGVQEGVGRRDLEQRCQIAYEDLREWIVEAEKLGEVHVIKGATWQKEIGMAADLAMHSDAAPCVIFDDVPGCEKGHRVLVNFFGGSRKNMTLGFPTDLSRLELSQAFLENSLRDMEPLPHEIGEYGPIFENVLMGDDIDITKFPTPQWHEHDGGRYIGTGSYNITMDPDEKWLNAGTYRVMIHDKKTVGFYISPGKHGRIHRDKYEARGEPMPTAIVVGGDPLTFLMACSEVPYGVCEFDMVGAMRGKAQKMVRGKVTGIPIPANAELVIEGYVHPTRRKKEGPFGEWTGYYASDVREEPVLEIKAIYHRNNPIILGCPPLCPPDEMARYRAVTRSALLKQEIEKAGVPDITAAWAHECGGARMLLAVAIKQRYPGHVKQVGHIASQCHVGAYAGKYVVVVDDDVDASNLEEVMWAVVTRSDPATSIDIITNSWSTPLDPRLTPEDREKGNYTNSRAIIDACRPFHWRDRFPLVNRLSPKDLCEAREKFGYLLS</sequence>
<feature type="domain" description="3-octaprenyl-4-hydroxybenzoate carboxy-lyase-like C-terminal" evidence="2">
    <location>
        <begin position="343"/>
        <end position="471"/>
    </location>
</feature>
<dbReference type="InterPro" id="IPR048304">
    <property type="entry name" value="UbiD_Rift_dom"/>
</dbReference>
<dbReference type="Pfam" id="PF20696">
    <property type="entry name" value="UbiD_C"/>
    <property type="match status" value="1"/>
</dbReference>
<dbReference type="RefSeq" id="WP_169200216.1">
    <property type="nucleotide sequence ID" value="NZ_WTVH02000001.1"/>
</dbReference>
<organism evidence="3 4">
    <name type="scientific">Aromatoleum buckelii</name>
    <dbReference type="NCBI Taxonomy" id="200254"/>
    <lineage>
        <taxon>Bacteria</taxon>
        <taxon>Pseudomonadati</taxon>
        <taxon>Pseudomonadota</taxon>
        <taxon>Betaproteobacteria</taxon>
        <taxon>Rhodocyclales</taxon>
        <taxon>Rhodocyclaceae</taxon>
        <taxon>Aromatoleum</taxon>
    </lineage>
</organism>